<evidence type="ECO:0000256" key="8">
    <source>
        <dbReference type="ARBA" id="ARBA00022679"/>
    </source>
</evidence>
<dbReference type="InterPro" id="IPR037128">
    <property type="entry name" value="Quinolinate_PRibosylTase_N_sf"/>
</dbReference>
<gene>
    <name evidence="16" type="ORF">BW247_00485</name>
</gene>
<keyword evidence="7 12" id="KW-0328">Glycosyltransferase</keyword>
<keyword evidence="6" id="KW-0662">Pyridine nucleotide biosynthesis</keyword>
<evidence type="ECO:0000256" key="3">
    <source>
        <dbReference type="ARBA" id="ARBA00009400"/>
    </source>
</evidence>
<feature type="binding site" evidence="13">
    <location>
        <position position="170"/>
    </location>
    <ligand>
        <name>substrate</name>
    </ligand>
</feature>
<dbReference type="EC" id="2.4.2.19" evidence="5"/>
<dbReference type="UniPathway" id="UPA00253">
    <property type="reaction ID" value="UER00331"/>
</dbReference>
<evidence type="ECO:0000256" key="5">
    <source>
        <dbReference type="ARBA" id="ARBA00011944"/>
    </source>
</evidence>
<dbReference type="KEGG" id="afy:BW247_00485"/>
<dbReference type="Pfam" id="PF01729">
    <property type="entry name" value="QRPTase_C"/>
    <property type="match status" value="1"/>
</dbReference>
<evidence type="ECO:0000256" key="10">
    <source>
        <dbReference type="ARBA" id="ARBA00047445"/>
    </source>
</evidence>
<evidence type="ECO:0000256" key="11">
    <source>
        <dbReference type="ARBA" id="ARBA00069173"/>
    </source>
</evidence>
<dbReference type="FunFam" id="3.90.1170.20:FF:000001">
    <property type="entry name" value="Nicotinate-nucleotide diphosphorylase (Carboxylating)"/>
    <property type="match status" value="1"/>
</dbReference>
<dbReference type="Gene3D" id="3.20.20.70">
    <property type="entry name" value="Aldolase class I"/>
    <property type="match status" value="1"/>
</dbReference>
<dbReference type="GO" id="GO:0005737">
    <property type="term" value="C:cytoplasm"/>
    <property type="evidence" value="ECO:0007669"/>
    <property type="project" value="TreeGrafter"/>
</dbReference>
<dbReference type="InterPro" id="IPR036068">
    <property type="entry name" value="Nicotinate_pribotase-like_C"/>
</dbReference>
<comment type="pathway">
    <text evidence="2">Cofactor biosynthesis; NAD(+) biosynthesis; nicotinate D-ribonucleotide from quinolinate: step 1/1.</text>
</comment>
<feature type="binding site" evidence="13">
    <location>
        <begin position="136"/>
        <end position="138"/>
    </location>
    <ligand>
        <name>substrate</name>
    </ligand>
</feature>
<dbReference type="Proteomes" id="UP000243807">
    <property type="component" value="Chromosome"/>
</dbReference>
<evidence type="ECO:0000313" key="17">
    <source>
        <dbReference type="Proteomes" id="UP000243807"/>
    </source>
</evidence>
<evidence type="ECO:0000256" key="1">
    <source>
        <dbReference type="ARBA" id="ARBA00003237"/>
    </source>
</evidence>
<dbReference type="EMBL" id="CP019434">
    <property type="protein sequence ID" value="APZ41757.1"/>
    <property type="molecule type" value="Genomic_DNA"/>
</dbReference>
<dbReference type="AlphaFoldDB" id="A0A1P8UD16"/>
<evidence type="ECO:0000259" key="14">
    <source>
        <dbReference type="Pfam" id="PF01729"/>
    </source>
</evidence>
<keyword evidence="17" id="KW-1185">Reference proteome</keyword>
<feature type="binding site" evidence="13">
    <location>
        <position position="220"/>
    </location>
    <ligand>
        <name>substrate</name>
    </ligand>
</feature>
<dbReference type="SUPFAM" id="SSF54675">
    <property type="entry name" value="Nicotinate/Quinolinate PRTase N-terminal domain-like"/>
    <property type="match status" value="1"/>
</dbReference>
<feature type="domain" description="Quinolinate phosphoribosyl transferase C-terminal" evidence="14">
    <location>
        <begin position="116"/>
        <end position="279"/>
    </location>
</feature>
<reference evidence="16 17" key="1">
    <citation type="submission" date="2017-01" db="EMBL/GenBank/DDBJ databases">
        <title>Draft sequence of Acidihalobacter ferrooxidans strain DSM 14175 (strain V8).</title>
        <authorList>
            <person name="Khaleque H.N."/>
            <person name="Ramsay J.P."/>
            <person name="Murphy R.J.T."/>
            <person name="Kaksonen A.H."/>
            <person name="Boxall N.J."/>
            <person name="Watkin E.L.J."/>
        </authorList>
    </citation>
    <scope>NUCLEOTIDE SEQUENCE [LARGE SCALE GENOMIC DNA]</scope>
    <source>
        <strain evidence="16 17">V8</strain>
    </source>
</reference>
<evidence type="ECO:0000256" key="13">
    <source>
        <dbReference type="PIRSR" id="PIRSR006250-1"/>
    </source>
</evidence>
<evidence type="ECO:0000256" key="2">
    <source>
        <dbReference type="ARBA" id="ARBA00004893"/>
    </source>
</evidence>
<comment type="function">
    <text evidence="1">Involved in the catabolism of quinolinic acid (QA).</text>
</comment>
<evidence type="ECO:0000259" key="15">
    <source>
        <dbReference type="Pfam" id="PF02749"/>
    </source>
</evidence>
<feature type="binding site" evidence="13">
    <location>
        <position position="199"/>
    </location>
    <ligand>
        <name>substrate</name>
    </ligand>
</feature>
<feature type="domain" description="Quinolinate phosphoribosyl transferase N-terminal" evidence="15">
    <location>
        <begin position="30"/>
        <end position="113"/>
    </location>
</feature>
<evidence type="ECO:0000256" key="7">
    <source>
        <dbReference type="ARBA" id="ARBA00022676"/>
    </source>
</evidence>
<dbReference type="STRING" id="1765967.BW247_00485"/>
<feature type="binding site" evidence="13">
    <location>
        <begin position="243"/>
        <end position="245"/>
    </location>
    <ligand>
        <name>substrate</name>
    </ligand>
</feature>
<feature type="binding site" evidence="13">
    <location>
        <position position="160"/>
    </location>
    <ligand>
        <name>substrate</name>
    </ligand>
</feature>
<accession>A0A1P8UD16</accession>
<comment type="similarity">
    <text evidence="3 12">Belongs to the NadC/ModD family.</text>
</comment>
<feature type="binding site" evidence="13">
    <location>
        <begin position="264"/>
        <end position="266"/>
    </location>
    <ligand>
        <name>substrate</name>
    </ligand>
</feature>
<evidence type="ECO:0000256" key="12">
    <source>
        <dbReference type="PIRNR" id="PIRNR006250"/>
    </source>
</evidence>
<protein>
    <recommendedName>
        <fullName evidence="11">Probable nicotinate-nucleotide pyrophosphorylase [carboxylating]</fullName>
        <ecNumber evidence="5">2.4.2.19</ecNumber>
    </recommendedName>
    <alternativeName>
        <fullName evidence="9">Quinolinate phosphoribosyltransferase [decarboxylating]</fullName>
    </alternativeName>
</protein>
<proteinExistence type="inferred from homology"/>
<dbReference type="RefSeq" id="WP_076835104.1">
    <property type="nucleotide sequence ID" value="NZ_CP019434.1"/>
</dbReference>
<evidence type="ECO:0000256" key="4">
    <source>
        <dbReference type="ARBA" id="ARBA00011218"/>
    </source>
</evidence>
<evidence type="ECO:0000256" key="6">
    <source>
        <dbReference type="ARBA" id="ARBA00022642"/>
    </source>
</evidence>
<name>A0A1P8UD16_9GAMM</name>
<dbReference type="Gene3D" id="3.90.1170.20">
    <property type="entry name" value="Quinolinate phosphoribosyl transferase, N-terminal domain"/>
    <property type="match status" value="1"/>
</dbReference>
<dbReference type="InterPro" id="IPR013785">
    <property type="entry name" value="Aldolase_TIM"/>
</dbReference>
<comment type="subunit">
    <text evidence="4">Hexamer formed by 3 homodimers.</text>
</comment>
<dbReference type="PIRSF" id="PIRSF006250">
    <property type="entry name" value="NadC_ModD"/>
    <property type="match status" value="1"/>
</dbReference>
<dbReference type="GO" id="GO:0009435">
    <property type="term" value="P:NAD+ biosynthetic process"/>
    <property type="evidence" value="ECO:0007669"/>
    <property type="project" value="UniProtKB-UniPathway"/>
</dbReference>
<evidence type="ECO:0000256" key="9">
    <source>
        <dbReference type="ARBA" id="ARBA00033102"/>
    </source>
</evidence>
<evidence type="ECO:0000313" key="16">
    <source>
        <dbReference type="EMBL" id="APZ41757.1"/>
    </source>
</evidence>
<feature type="binding site" evidence="13">
    <location>
        <position position="103"/>
    </location>
    <ligand>
        <name>substrate</name>
    </ligand>
</feature>
<dbReference type="GO" id="GO:0004514">
    <property type="term" value="F:nicotinate-nucleotide diphosphorylase (carboxylating) activity"/>
    <property type="evidence" value="ECO:0007669"/>
    <property type="project" value="UniProtKB-EC"/>
</dbReference>
<dbReference type="InterPro" id="IPR022412">
    <property type="entry name" value="Quinolinate_PRibosylTrfase_N"/>
</dbReference>
<dbReference type="PANTHER" id="PTHR32179:SF3">
    <property type="entry name" value="NICOTINATE-NUCLEOTIDE PYROPHOSPHORYLASE [CARBOXYLATING]"/>
    <property type="match status" value="1"/>
</dbReference>
<dbReference type="PANTHER" id="PTHR32179">
    <property type="entry name" value="NICOTINATE-NUCLEOTIDE PYROPHOSPHORYLASE [CARBOXYLATING]"/>
    <property type="match status" value="1"/>
</dbReference>
<sequence>MPPPIDADLALTIERNVTAALAEDYGSGDLTAALIPKDTQATATVITRENAVICGAPWFDAVFARIDPRIDIQWAVAEGDTATANQPLCRLRGPARALLSGERTALNFLQTLSGTATVTRRYADLLAGSDTRLLDTRKTLPGLRRAQKYAVRCGGGHNHRMGLYDAILIKENHIAAAGSIGAAVAQARALSPGVTVEVETENLAELDAALSAGADIIMLDEFTDADMREAVRRTRGRAELEVSGSVDETRLAQLANIGVDSISVGALTKHVRAVDLSMRFTAEN</sequence>
<dbReference type="OrthoDB" id="9782546at2"/>
<organism evidence="16 17">
    <name type="scientific">Acidihalobacter ferrooxydans</name>
    <dbReference type="NCBI Taxonomy" id="1765967"/>
    <lineage>
        <taxon>Bacteria</taxon>
        <taxon>Pseudomonadati</taxon>
        <taxon>Pseudomonadota</taxon>
        <taxon>Gammaproteobacteria</taxon>
        <taxon>Chromatiales</taxon>
        <taxon>Ectothiorhodospiraceae</taxon>
        <taxon>Acidihalobacter</taxon>
    </lineage>
</organism>
<dbReference type="InterPro" id="IPR002638">
    <property type="entry name" value="Quinolinate_PRibosylTrfase_C"/>
</dbReference>
<dbReference type="NCBIfam" id="TIGR00078">
    <property type="entry name" value="nadC"/>
    <property type="match status" value="1"/>
</dbReference>
<keyword evidence="8 12" id="KW-0808">Transferase</keyword>
<dbReference type="SUPFAM" id="SSF51690">
    <property type="entry name" value="Nicotinate/Quinolinate PRTase C-terminal domain-like"/>
    <property type="match status" value="1"/>
</dbReference>
<dbReference type="FunFam" id="3.20.20.70:FF:000030">
    <property type="entry name" value="Nicotinate-nucleotide pyrophosphorylase, carboxylating"/>
    <property type="match status" value="1"/>
</dbReference>
<dbReference type="CDD" id="cd01572">
    <property type="entry name" value="QPRTase"/>
    <property type="match status" value="1"/>
</dbReference>
<comment type="catalytic activity">
    <reaction evidence="10">
        <text>nicotinate beta-D-ribonucleotide + CO2 + diphosphate = quinolinate + 5-phospho-alpha-D-ribose 1-diphosphate + 2 H(+)</text>
        <dbReference type="Rhea" id="RHEA:12733"/>
        <dbReference type="ChEBI" id="CHEBI:15378"/>
        <dbReference type="ChEBI" id="CHEBI:16526"/>
        <dbReference type="ChEBI" id="CHEBI:29959"/>
        <dbReference type="ChEBI" id="CHEBI:33019"/>
        <dbReference type="ChEBI" id="CHEBI:57502"/>
        <dbReference type="ChEBI" id="CHEBI:58017"/>
        <dbReference type="EC" id="2.4.2.19"/>
    </reaction>
</comment>
<dbReference type="InterPro" id="IPR027277">
    <property type="entry name" value="NadC/ModD"/>
</dbReference>
<dbReference type="GO" id="GO:0034213">
    <property type="term" value="P:quinolinate catabolic process"/>
    <property type="evidence" value="ECO:0007669"/>
    <property type="project" value="TreeGrafter"/>
</dbReference>
<dbReference type="InterPro" id="IPR004393">
    <property type="entry name" value="NadC"/>
</dbReference>
<dbReference type="Pfam" id="PF02749">
    <property type="entry name" value="QRPTase_N"/>
    <property type="match status" value="1"/>
</dbReference>